<proteinExistence type="predicted"/>
<organism evidence="1 2">
    <name type="scientific">Laccaria amethystina LaAM-08-1</name>
    <dbReference type="NCBI Taxonomy" id="1095629"/>
    <lineage>
        <taxon>Eukaryota</taxon>
        <taxon>Fungi</taxon>
        <taxon>Dikarya</taxon>
        <taxon>Basidiomycota</taxon>
        <taxon>Agaricomycotina</taxon>
        <taxon>Agaricomycetes</taxon>
        <taxon>Agaricomycetidae</taxon>
        <taxon>Agaricales</taxon>
        <taxon>Agaricineae</taxon>
        <taxon>Hydnangiaceae</taxon>
        <taxon>Laccaria</taxon>
    </lineage>
</organism>
<protein>
    <recommendedName>
        <fullName evidence="3">Protein kinase domain-containing protein</fullName>
    </recommendedName>
</protein>
<dbReference type="Proteomes" id="UP000054477">
    <property type="component" value="Unassembled WGS sequence"/>
</dbReference>
<dbReference type="STRING" id="1095629.A0A0C9WHW0"/>
<dbReference type="Gene3D" id="1.10.510.10">
    <property type="entry name" value="Transferase(Phosphotransferase) domain 1"/>
    <property type="match status" value="1"/>
</dbReference>
<gene>
    <name evidence="1" type="ORF">K443DRAFT_467211</name>
</gene>
<keyword evidence="2" id="KW-1185">Reference proteome</keyword>
<reference evidence="2" key="2">
    <citation type="submission" date="2015-01" db="EMBL/GenBank/DDBJ databases">
        <title>Evolutionary Origins and Diversification of the Mycorrhizal Mutualists.</title>
        <authorList>
            <consortium name="DOE Joint Genome Institute"/>
            <consortium name="Mycorrhizal Genomics Consortium"/>
            <person name="Kohler A."/>
            <person name="Kuo A."/>
            <person name="Nagy L.G."/>
            <person name="Floudas D."/>
            <person name="Copeland A."/>
            <person name="Barry K.W."/>
            <person name="Cichocki N."/>
            <person name="Veneault-Fourrey C."/>
            <person name="LaButti K."/>
            <person name="Lindquist E.A."/>
            <person name="Lipzen A."/>
            <person name="Lundell T."/>
            <person name="Morin E."/>
            <person name="Murat C."/>
            <person name="Riley R."/>
            <person name="Ohm R."/>
            <person name="Sun H."/>
            <person name="Tunlid A."/>
            <person name="Henrissat B."/>
            <person name="Grigoriev I.V."/>
            <person name="Hibbett D.S."/>
            <person name="Martin F."/>
        </authorList>
    </citation>
    <scope>NUCLEOTIDE SEQUENCE [LARGE SCALE GENOMIC DNA]</scope>
    <source>
        <strain evidence="2">LaAM-08-1</strain>
    </source>
</reference>
<dbReference type="OrthoDB" id="3269050at2759"/>
<dbReference type="EMBL" id="KN838957">
    <property type="protein sequence ID" value="KIJ91879.1"/>
    <property type="molecule type" value="Genomic_DNA"/>
</dbReference>
<dbReference type="HOGENOM" id="CLU_054599_1_1_1"/>
<evidence type="ECO:0000313" key="2">
    <source>
        <dbReference type="Proteomes" id="UP000054477"/>
    </source>
</evidence>
<dbReference type="AlphaFoldDB" id="A0A0C9WHW0"/>
<name>A0A0C9WHW0_9AGAR</name>
<reference evidence="1 2" key="1">
    <citation type="submission" date="2014-04" db="EMBL/GenBank/DDBJ databases">
        <authorList>
            <consortium name="DOE Joint Genome Institute"/>
            <person name="Kuo A."/>
            <person name="Kohler A."/>
            <person name="Nagy L.G."/>
            <person name="Floudas D."/>
            <person name="Copeland A."/>
            <person name="Barry K.W."/>
            <person name="Cichocki N."/>
            <person name="Veneault-Fourrey C."/>
            <person name="LaButti K."/>
            <person name="Lindquist E.A."/>
            <person name="Lipzen A."/>
            <person name="Lundell T."/>
            <person name="Morin E."/>
            <person name="Murat C."/>
            <person name="Sun H."/>
            <person name="Tunlid A."/>
            <person name="Henrissat B."/>
            <person name="Grigoriev I.V."/>
            <person name="Hibbett D.S."/>
            <person name="Martin F."/>
            <person name="Nordberg H.P."/>
            <person name="Cantor M.N."/>
            <person name="Hua S.X."/>
        </authorList>
    </citation>
    <scope>NUCLEOTIDE SEQUENCE [LARGE SCALE GENOMIC DNA]</scope>
    <source>
        <strain evidence="1 2">LaAM-08-1</strain>
    </source>
</reference>
<dbReference type="SUPFAM" id="SSF56112">
    <property type="entry name" value="Protein kinase-like (PK-like)"/>
    <property type="match status" value="1"/>
</dbReference>
<evidence type="ECO:0008006" key="3">
    <source>
        <dbReference type="Google" id="ProtNLM"/>
    </source>
</evidence>
<dbReference type="InterPro" id="IPR011009">
    <property type="entry name" value="Kinase-like_dom_sf"/>
</dbReference>
<accession>A0A0C9WHW0</accession>
<evidence type="ECO:0000313" key="1">
    <source>
        <dbReference type="EMBL" id="KIJ91879.1"/>
    </source>
</evidence>
<sequence>MDSLPPYTPGSTLKIKVSQIYIIVTVEKLFTPFTSSHVLVVHATSSSAKLPPNHPPLGTPMILKIYDTRYIEDREAFYSHDRTRFYPARPWSLENEQKATAYREAHENWNDLISDEIEMSNPGMVIEYKMIQRACTSWTKEVNAYLALADSPLSGSAVPMLYGFGDFISEEPRAIIPRILLLEYVPRSVSLDKLKNIKLITPWHIRTLLAATRKLNELGVVHWELEPRNILLCPDRVVIIDFGVSTTRVQGGIDMFSHDEWTTKLEDGWNEQTVRMMLDHLRGHGFLVRVTNNRAVLARYAQDTEPCK</sequence>